<reference evidence="1" key="1">
    <citation type="submission" date="2019-08" db="EMBL/GenBank/DDBJ databases">
        <authorList>
            <person name="Kucharzyk K."/>
            <person name="Murdoch R.W."/>
            <person name="Higgins S."/>
            <person name="Loffler F."/>
        </authorList>
    </citation>
    <scope>NUCLEOTIDE SEQUENCE</scope>
</reference>
<protein>
    <submittedName>
        <fullName evidence="1">Uncharacterized protein</fullName>
    </submittedName>
</protein>
<evidence type="ECO:0000313" key="1">
    <source>
        <dbReference type="EMBL" id="MPM74312.1"/>
    </source>
</evidence>
<accession>A0A645CBP9</accession>
<comment type="caution">
    <text evidence="1">The sequence shown here is derived from an EMBL/GenBank/DDBJ whole genome shotgun (WGS) entry which is preliminary data.</text>
</comment>
<organism evidence="1">
    <name type="scientific">bioreactor metagenome</name>
    <dbReference type="NCBI Taxonomy" id="1076179"/>
    <lineage>
        <taxon>unclassified sequences</taxon>
        <taxon>metagenomes</taxon>
        <taxon>ecological metagenomes</taxon>
    </lineage>
</organism>
<dbReference type="AlphaFoldDB" id="A0A645CBP9"/>
<name>A0A645CBP9_9ZZZZ</name>
<proteinExistence type="predicted"/>
<sequence length="142" mass="15049">MPDAQVRINTPLVDSEKELAGVYRIRHQVQLFMFRHAADEPPKGSLAGNLGILVSGGILHAFVKGHCHIRAQIGLDAHALLGAHKNPVPVDVGGEGHPVLGYLAQAGKRKDLEPAAVGEDGSVPVHEFVEAAHFPHHAVPGP</sequence>
<dbReference type="EMBL" id="VSSQ01025879">
    <property type="protein sequence ID" value="MPM74312.1"/>
    <property type="molecule type" value="Genomic_DNA"/>
</dbReference>
<gene>
    <name evidence="1" type="ORF">SDC9_121299</name>
</gene>